<dbReference type="Pfam" id="PF07715">
    <property type="entry name" value="Plug"/>
    <property type="match status" value="1"/>
</dbReference>
<gene>
    <name evidence="13" type="ORF">GCM10010833_16170</name>
</gene>
<evidence type="ECO:0000256" key="10">
    <source>
        <dbReference type="SAM" id="SignalP"/>
    </source>
</evidence>
<evidence type="ECO:0000313" key="14">
    <source>
        <dbReference type="Proteomes" id="UP000614261"/>
    </source>
</evidence>
<organism evidence="13 14">
    <name type="scientific">Blastomonas aquatica</name>
    <dbReference type="NCBI Taxonomy" id="1510276"/>
    <lineage>
        <taxon>Bacteria</taxon>
        <taxon>Pseudomonadati</taxon>
        <taxon>Pseudomonadota</taxon>
        <taxon>Alphaproteobacteria</taxon>
        <taxon>Sphingomonadales</taxon>
        <taxon>Sphingomonadaceae</taxon>
        <taxon>Blastomonas</taxon>
    </lineage>
</organism>
<evidence type="ECO:0000259" key="11">
    <source>
        <dbReference type="Pfam" id="PF00593"/>
    </source>
</evidence>
<keyword evidence="5 9" id="KW-0798">TonB box</keyword>
<evidence type="ECO:0000256" key="6">
    <source>
        <dbReference type="ARBA" id="ARBA00023136"/>
    </source>
</evidence>
<evidence type="ECO:0000256" key="8">
    <source>
        <dbReference type="PROSITE-ProRule" id="PRU01360"/>
    </source>
</evidence>
<evidence type="ECO:0000256" key="5">
    <source>
        <dbReference type="ARBA" id="ARBA00023077"/>
    </source>
</evidence>
<protein>
    <recommendedName>
        <fullName evidence="15">TonB-dependent receptor</fullName>
    </recommendedName>
</protein>
<evidence type="ECO:0000256" key="9">
    <source>
        <dbReference type="RuleBase" id="RU003357"/>
    </source>
</evidence>
<keyword evidence="7 8" id="KW-0998">Cell outer membrane</keyword>
<dbReference type="InterPro" id="IPR012910">
    <property type="entry name" value="Plug_dom"/>
</dbReference>
<evidence type="ECO:0000256" key="7">
    <source>
        <dbReference type="ARBA" id="ARBA00023237"/>
    </source>
</evidence>
<dbReference type="InterPro" id="IPR037066">
    <property type="entry name" value="Plug_dom_sf"/>
</dbReference>
<feature type="chain" id="PRO_5046181306" description="TonB-dependent receptor" evidence="10">
    <location>
        <begin position="23"/>
        <end position="747"/>
    </location>
</feature>
<dbReference type="PROSITE" id="PS52016">
    <property type="entry name" value="TONB_DEPENDENT_REC_3"/>
    <property type="match status" value="1"/>
</dbReference>
<name>A0ABQ1JA92_9SPHN</name>
<dbReference type="PANTHER" id="PTHR30442">
    <property type="entry name" value="IRON III DICITRATE TRANSPORT PROTEIN FECA"/>
    <property type="match status" value="1"/>
</dbReference>
<keyword evidence="2 8" id="KW-0813">Transport</keyword>
<evidence type="ECO:0000256" key="1">
    <source>
        <dbReference type="ARBA" id="ARBA00004571"/>
    </source>
</evidence>
<comment type="similarity">
    <text evidence="8 9">Belongs to the TonB-dependent receptor family.</text>
</comment>
<feature type="domain" description="TonB-dependent receptor-like beta-barrel" evidence="11">
    <location>
        <begin position="244"/>
        <end position="717"/>
    </location>
</feature>
<evidence type="ECO:0008006" key="15">
    <source>
        <dbReference type="Google" id="ProtNLM"/>
    </source>
</evidence>
<dbReference type="Proteomes" id="UP000614261">
    <property type="component" value="Unassembled WGS sequence"/>
</dbReference>
<dbReference type="PANTHER" id="PTHR30442:SF0">
    <property type="entry name" value="FE(3+) DICITRATE TRANSPORT PROTEIN FECA"/>
    <property type="match status" value="1"/>
</dbReference>
<feature type="domain" description="TonB-dependent receptor plug" evidence="12">
    <location>
        <begin position="47"/>
        <end position="155"/>
    </location>
</feature>
<dbReference type="Gene3D" id="2.170.130.10">
    <property type="entry name" value="TonB-dependent receptor, plug domain"/>
    <property type="match status" value="1"/>
</dbReference>
<dbReference type="Gene3D" id="2.40.170.20">
    <property type="entry name" value="TonB-dependent receptor, beta-barrel domain"/>
    <property type="match status" value="1"/>
</dbReference>
<dbReference type="InterPro" id="IPR039426">
    <property type="entry name" value="TonB-dep_rcpt-like"/>
</dbReference>
<dbReference type="SUPFAM" id="SSF56935">
    <property type="entry name" value="Porins"/>
    <property type="match status" value="1"/>
</dbReference>
<dbReference type="RefSeq" id="WP_188513925.1">
    <property type="nucleotide sequence ID" value="NZ_BMGD01000003.1"/>
</dbReference>
<keyword evidence="10" id="KW-0732">Signal</keyword>
<proteinExistence type="inferred from homology"/>
<dbReference type="Pfam" id="PF00593">
    <property type="entry name" value="TonB_dep_Rec_b-barrel"/>
    <property type="match status" value="1"/>
</dbReference>
<evidence type="ECO:0000256" key="3">
    <source>
        <dbReference type="ARBA" id="ARBA00022452"/>
    </source>
</evidence>
<evidence type="ECO:0000313" key="13">
    <source>
        <dbReference type="EMBL" id="GGB61991.1"/>
    </source>
</evidence>
<keyword evidence="6 8" id="KW-0472">Membrane</keyword>
<dbReference type="InterPro" id="IPR000531">
    <property type="entry name" value="Beta-barrel_TonB"/>
</dbReference>
<keyword evidence="3 8" id="KW-1134">Transmembrane beta strand</keyword>
<comment type="caution">
    <text evidence="13">The sequence shown here is derived from an EMBL/GenBank/DDBJ whole genome shotgun (WGS) entry which is preliminary data.</text>
</comment>
<dbReference type="InterPro" id="IPR036942">
    <property type="entry name" value="Beta-barrel_TonB_sf"/>
</dbReference>
<evidence type="ECO:0000256" key="4">
    <source>
        <dbReference type="ARBA" id="ARBA00022692"/>
    </source>
</evidence>
<feature type="signal peptide" evidence="10">
    <location>
        <begin position="1"/>
        <end position="22"/>
    </location>
</feature>
<comment type="subcellular location">
    <subcellularLocation>
        <location evidence="1 8">Cell outer membrane</location>
        <topology evidence="1 8">Multi-pass membrane protein</topology>
    </subcellularLocation>
</comment>
<reference evidence="14" key="1">
    <citation type="journal article" date="2019" name="Int. J. Syst. Evol. Microbiol.">
        <title>The Global Catalogue of Microorganisms (GCM) 10K type strain sequencing project: providing services to taxonomists for standard genome sequencing and annotation.</title>
        <authorList>
            <consortium name="The Broad Institute Genomics Platform"/>
            <consortium name="The Broad Institute Genome Sequencing Center for Infectious Disease"/>
            <person name="Wu L."/>
            <person name="Ma J."/>
        </authorList>
    </citation>
    <scope>NUCLEOTIDE SEQUENCE [LARGE SCALE GENOMIC DNA]</scope>
    <source>
        <strain evidence="14">CGMCC 1.12851</strain>
    </source>
</reference>
<evidence type="ECO:0000256" key="2">
    <source>
        <dbReference type="ARBA" id="ARBA00022448"/>
    </source>
</evidence>
<evidence type="ECO:0000259" key="12">
    <source>
        <dbReference type="Pfam" id="PF07715"/>
    </source>
</evidence>
<keyword evidence="4 8" id="KW-0812">Transmembrane</keyword>
<keyword evidence="14" id="KW-1185">Reference proteome</keyword>
<dbReference type="EMBL" id="BMGD01000003">
    <property type="protein sequence ID" value="GGB61991.1"/>
    <property type="molecule type" value="Genomic_DNA"/>
</dbReference>
<sequence length="747" mass="80585">MRFLSGISFSALVAVIATPAVASEAEAGQNPALDLITVTASRQGTLDIGGSVQRLEIEDLETFAYGDVNRILRQIPGVFLQEEDGFGLRPNIGIRGSGTDRSARVTIMEDGILKAPAPYSAPAIYYFPRMARIYGIEVAKGPAAIKYGPATVGGAINFFATPIPDVDAGEVAASFTALAGNYGGQRLHGWVGGWSGLASGIEMGAFAEGVYEHSNGFKTIDIGGDTGFEIVDTTLRFGLRTTDRRHSLEFKFQRNNERSDETYLGITLADFAVDPNRRYNASQRDVMNVAHETFQLTHSSKIGSDVTLTTIAYRTDTARSWYKLNDVRNAANTGWSSLADVLANPTANPLQFADLVGAEGFTGRPGALRVRNNNRVYQSTGIQSVISGNFDTGPLRHALEVSARYHEDSEDRFQQDDRYQIVNGRMVLTTPGAPGSQDNRIGDAKAWAFFVRDTIDFGAITLVPGLRYETIDLRQTRFALGDSVRAIPTAVAERNVDVFIPGVSAVWRLGDDLRLIAGAHRGFASPTPGSDVSIETSWNYEAGLKFGRGPVRMEVIGFFNDYSNLVGSCTASTGGNCDIGEQFEGGKVDVKGVEVLAGTTFGNSADGGISVPVALVYTFTDARFQSNFVSGYEPWGAVSIDDRLPYQPKHQLTLNAGIETGRARFNATMNWVSRARATAGQGAIAANDRIDARTVVDVSAEFDLLENLSLFGSVQNVFDETYNAGFSPSGARPGAPRLWLVGLRSRI</sequence>
<accession>A0ABQ1JA92</accession>